<comment type="caution">
    <text evidence="1">The sequence shown here is derived from an EMBL/GenBank/DDBJ whole genome shotgun (WGS) entry which is preliminary data.</text>
</comment>
<evidence type="ECO:0000313" key="1">
    <source>
        <dbReference type="EMBL" id="KAA6230391.1"/>
    </source>
</evidence>
<sequence>MKLEVGLGGIGNVSFYTMQTNCQAVMMNKEPGHTKDVEPPDDLSLIKTRLINSSHDIRMSQPEGITYQHTVFCQTGLPYRNPGDELRRWERKQGNASLLINAGEIINPKTQDFVDVGLPFGPKPRLILTHLNSQALKTGSPVIEVESSLTAFVKRLGLDGNGRDIRAIKDHLSRLSVATIRLGFVLENRAVQVNTQIVKAFDLWFQKNEHQRVLWPSTVQLSEDYFQSLVKHAVPLDERAVAALSHSAMCLDVYAWLAQRLHRVKKEQPQFITWVALKDQFGYHYDRMDNFKRVFRTTLSMVHSQYPDARFQIDGKGMTLQHSQPPIRSRSHLLS</sequence>
<dbReference type="EMBL" id="VMRG01000004">
    <property type="protein sequence ID" value="KAA6230391.1"/>
    <property type="molecule type" value="Genomic_DNA"/>
</dbReference>
<organism evidence="1">
    <name type="scientific">Chlorobium phaeovibrioides</name>
    <dbReference type="NCBI Taxonomy" id="1094"/>
    <lineage>
        <taxon>Bacteria</taxon>
        <taxon>Pseudomonadati</taxon>
        <taxon>Chlorobiota</taxon>
        <taxon>Chlorobiia</taxon>
        <taxon>Chlorobiales</taxon>
        <taxon>Chlorobiaceae</taxon>
        <taxon>Chlorobium/Pelodictyon group</taxon>
        <taxon>Chlorobium</taxon>
    </lineage>
</organism>
<dbReference type="InterPro" id="IPR006881">
    <property type="entry name" value="RepA_C"/>
</dbReference>
<keyword evidence="1" id="KW-0614">Plasmid</keyword>
<dbReference type="Pfam" id="PF04796">
    <property type="entry name" value="RepA_C"/>
    <property type="match status" value="1"/>
</dbReference>
<dbReference type="AlphaFoldDB" id="A0A5M8I546"/>
<accession>A0A5M8I546</accession>
<reference evidence="1" key="1">
    <citation type="submission" date="2019-07" db="EMBL/GenBank/DDBJ databases">
        <title>Draft genome Sequence of Chlorobium phaeovibrioides sp. strain PhvTcv-s14, from the Phylum Chlorobi.</title>
        <authorList>
            <person name="Babenko V."/>
            <person name="Boldyreva D."/>
            <person name="Kanygina A."/>
            <person name="Selezneva O."/>
            <person name="Akopiyan T."/>
            <person name="Lunina O."/>
        </authorList>
    </citation>
    <scope>NUCLEOTIDE SEQUENCE [LARGE SCALE GENOMIC DNA]</scope>
    <source>
        <strain evidence="1">GrTcv12</strain>
        <plasmid evidence="1">pl2</plasmid>
    </source>
</reference>
<geneLocation type="plasmid" evidence="1">
    <name>pl2</name>
</geneLocation>
<dbReference type="Proteomes" id="UP000327458">
    <property type="component" value="Plasmid pl2"/>
</dbReference>
<proteinExistence type="predicted"/>
<protein>
    <submittedName>
        <fullName evidence="1">Plasmid encoded RepA protein</fullName>
    </submittedName>
</protein>
<gene>
    <name evidence="1" type="ORF">FP507_11025</name>
</gene>
<name>A0A5M8I546_CHLPH</name>